<proteinExistence type="predicted"/>
<evidence type="ECO:0008006" key="3">
    <source>
        <dbReference type="Google" id="ProtNLM"/>
    </source>
</evidence>
<evidence type="ECO:0000313" key="2">
    <source>
        <dbReference type="Proteomes" id="UP000478052"/>
    </source>
</evidence>
<comment type="caution">
    <text evidence="1">The sequence shown here is derived from an EMBL/GenBank/DDBJ whole genome shotgun (WGS) entry which is preliminary data.</text>
</comment>
<sequence length="85" mass="10097">MRAYFKINFRISDVNSAAQIYRWLCAIYGYTVTSDDLELDWCRQFENESTDVHNEVDQGTQHRIVSENLVYHKFCVPVRLFQNTS</sequence>
<dbReference type="Proteomes" id="UP000478052">
    <property type="component" value="Unassembled WGS sequence"/>
</dbReference>
<name>A0A6G0Z8X3_APHCR</name>
<accession>A0A6G0Z8X3</accession>
<protein>
    <recommendedName>
        <fullName evidence="3">Mos1 transposase HTH domain-containing protein</fullName>
    </recommendedName>
</protein>
<dbReference type="EMBL" id="VUJU01001041">
    <property type="protein sequence ID" value="KAF0767096.1"/>
    <property type="molecule type" value="Genomic_DNA"/>
</dbReference>
<dbReference type="AlphaFoldDB" id="A0A6G0Z8X3"/>
<reference evidence="1 2" key="1">
    <citation type="submission" date="2019-08" db="EMBL/GenBank/DDBJ databases">
        <title>Whole genome of Aphis craccivora.</title>
        <authorList>
            <person name="Voronova N.V."/>
            <person name="Shulinski R.S."/>
            <person name="Bandarenka Y.V."/>
            <person name="Zhorov D.G."/>
            <person name="Warner D."/>
        </authorList>
    </citation>
    <scope>NUCLEOTIDE SEQUENCE [LARGE SCALE GENOMIC DNA]</scope>
    <source>
        <strain evidence="1">180601</strain>
        <tissue evidence="1">Whole Body</tissue>
    </source>
</reference>
<evidence type="ECO:0000313" key="1">
    <source>
        <dbReference type="EMBL" id="KAF0767096.1"/>
    </source>
</evidence>
<keyword evidence="2" id="KW-1185">Reference proteome</keyword>
<organism evidence="1 2">
    <name type="scientific">Aphis craccivora</name>
    <name type="common">Cowpea aphid</name>
    <dbReference type="NCBI Taxonomy" id="307492"/>
    <lineage>
        <taxon>Eukaryota</taxon>
        <taxon>Metazoa</taxon>
        <taxon>Ecdysozoa</taxon>
        <taxon>Arthropoda</taxon>
        <taxon>Hexapoda</taxon>
        <taxon>Insecta</taxon>
        <taxon>Pterygota</taxon>
        <taxon>Neoptera</taxon>
        <taxon>Paraneoptera</taxon>
        <taxon>Hemiptera</taxon>
        <taxon>Sternorrhyncha</taxon>
        <taxon>Aphidomorpha</taxon>
        <taxon>Aphidoidea</taxon>
        <taxon>Aphididae</taxon>
        <taxon>Aphidini</taxon>
        <taxon>Aphis</taxon>
        <taxon>Aphis</taxon>
    </lineage>
</organism>
<gene>
    <name evidence="1" type="ORF">FWK35_00022062</name>
</gene>